<gene>
    <name evidence="3" type="ORF">EAW56_09070</name>
</gene>
<comment type="subunit">
    <text evidence="1">Heterotetramer of two alpha and two beta chains.</text>
</comment>
<keyword evidence="4" id="KW-1185">Reference proteome</keyword>
<feature type="non-terminal residue" evidence="3">
    <location>
        <position position="175"/>
    </location>
</feature>
<evidence type="ECO:0000313" key="3">
    <source>
        <dbReference type="EMBL" id="RMD18498.1"/>
    </source>
</evidence>
<accession>A0ABX9UI08</accession>
<sequence length="175" mass="17528">METPHPSPSTHDTAEAPRLSVTAPQGFRAAATAAGIKPSGKSDMALVVNDGPNDAAAAVFTRNRVKASPVKLSQAALADGALRAVLYNSGNANACNGAQGDADARESQALAAAALGVEPSEVAVCSTGLIGELLDMGKVRGGVEKLLPLLGDDEAQGEAAADAILTTDLVRKEAG</sequence>
<dbReference type="PANTHER" id="PTHR23100:SF0">
    <property type="entry name" value="ARGININE BIOSYNTHESIS BIFUNCTIONAL PROTEIN ARGJ, MITOCHONDRIAL"/>
    <property type="match status" value="1"/>
</dbReference>
<name>A0ABX9UI08_9CORY</name>
<evidence type="ECO:0000256" key="2">
    <source>
        <dbReference type="SAM" id="MobiDB-lite"/>
    </source>
</evidence>
<comment type="caution">
    <text evidence="3">The sequence shown here is derived from an EMBL/GenBank/DDBJ whole genome shotgun (WGS) entry which is preliminary data.</text>
</comment>
<dbReference type="InterPro" id="IPR002813">
    <property type="entry name" value="Arg_biosynth_ArgJ"/>
</dbReference>
<feature type="region of interest" description="Disordered" evidence="2">
    <location>
        <begin position="1"/>
        <end position="21"/>
    </location>
</feature>
<evidence type="ECO:0000256" key="1">
    <source>
        <dbReference type="ARBA" id="ARBA00011475"/>
    </source>
</evidence>
<dbReference type="InterPro" id="IPR016117">
    <property type="entry name" value="ArgJ-like_dom_sf"/>
</dbReference>
<dbReference type="RefSeq" id="WP_208636504.1">
    <property type="nucleotide sequence ID" value="NZ_RDRE01000016.1"/>
</dbReference>
<dbReference type="Gene3D" id="3.60.70.12">
    <property type="entry name" value="L-amino peptidase D-ALA esterase/amidase"/>
    <property type="match status" value="1"/>
</dbReference>
<dbReference type="PANTHER" id="PTHR23100">
    <property type="entry name" value="ARGININE BIOSYNTHESIS BIFUNCTIONAL PROTEIN ARGJ"/>
    <property type="match status" value="1"/>
</dbReference>
<dbReference type="SUPFAM" id="SSF56266">
    <property type="entry name" value="DmpA/ArgJ-like"/>
    <property type="match status" value="1"/>
</dbReference>
<dbReference type="Proteomes" id="UP000266886">
    <property type="component" value="Unassembled WGS sequence"/>
</dbReference>
<protein>
    <submittedName>
        <fullName evidence="3">Bifunctional ornithine acetyltransferase/N-acetylglutamate synthase</fullName>
    </submittedName>
</protein>
<reference evidence="3 4" key="1">
    <citation type="submission" date="2018-10" db="EMBL/GenBank/DDBJ databases">
        <title>Whole genome sequence of Corynebacterium gottingense DSM 130494T.</title>
        <authorList>
            <person name="Bernier A.-M."/>
            <person name="Bernard K."/>
        </authorList>
    </citation>
    <scope>NUCLEOTIDE SEQUENCE [LARGE SCALE GENOMIC DNA]</scope>
    <source>
        <strain evidence="3 4">DSM 103494</strain>
    </source>
</reference>
<dbReference type="EMBL" id="RDRE01000016">
    <property type="protein sequence ID" value="RMD18498.1"/>
    <property type="molecule type" value="Genomic_DNA"/>
</dbReference>
<organism evidence="3 4">
    <name type="scientific">Corynebacterium gottingense</name>
    <dbReference type="NCBI Taxonomy" id="2041036"/>
    <lineage>
        <taxon>Bacteria</taxon>
        <taxon>Bacillati</taxon>
        <taxon>Actinomycetota</taxon>
        <taxon>Actinomycetes</taxon>
        <taxon>Mycobacteriales</taxon>
        <taxon>Corynebacteriaceae</taxon>
        <taxon>Corynebacterium</taxon>
    </lineage>
</organism>
<evidence type="ECO:0000313" key="4">
    <source>
        <dbReference type="Proteomes" id="UP000266886"/>
    </source>
</evidence>
<dbReference type="Pfam" id="PF01960">
    <property type="entry name" value="ArgJ"/>
    <property type="match status" value="1"/>
</dbReference>
<dbReference type="HAMAP" id="MF_01106">
    <property type="entry name" value="ArgJ"/>
    <property type="match status" value="1"/>
</dbReference>
<proteinExistence type="inferred from homology"/>